<organism evidence="2 3">
    <name type="scientific">Paraburkholderia azotifigens</name>
    <dbReference type="NCBI Taxonomy" id="2057004"/>
    <lineage>
        <taxon>Bacteria</taxon>
        <taxon>Pseudomonadati</taxon>
        <taxon>Pseudomonadota</taxon>
        <taxon>Betaproteobacteria</taxon>
        <taxon>Burkholderiales</taxon>
        <taxon>Burkholderiaceae</taxon>
        <taxon>Paraburkholderia</taxon>
    </lineage>
</organism>
<protein>
    <submittedName>
        <fullName evidence="2">Uncharacterized protein</fullName>
    </submittedName>
</protein>
<dbReference type="EMBL" id="JAZHGA010000028">
    <property type="protein sequence ID" value="MEM5343960.1"/>
    <property type="molecule type" value="Genomic_DNA"/>
</dbReference>
<feature type="compositionally biased region" description="Low complexity" evidence="1">
    <location>
        <begin position="13"/>
        <end position="28"/>
    </location>
</feature>
<evidence type="ECO:0000313" key="2">
    <source>
        <dbReference type="EMBL" id="MEM5343960.1"/>
    </source>
</evidence>
<evidence type="ECO:0000313" key="3">
    <source>
        <dbReference type="Proteomes" id="UP001481677"/>
    </source>
</evidence>
<sequence>MRDTPAIERKPRSNSVINSSSSILASTTRRADRFSQTLIQQGFADNERKNSEAFPTASFGF</sequence>
<comment type="caution">
    <text evidence="2">The sequence shown here is derived from an EMBL/GenBank/DDBJ whole genome shotgun (WGS) entry which is preliminary data.</text>
</comment>
<keyword evidence="3" id="KW-1185">Reference proteome</keyword>
<evidence type="ECO:0000256" key="1">
    <source>
        <dbReference type="SAM" id="MobiDB-lite"/>
    </source>
</evidence>
<name>A0ABU9RA81_9BURK</name>
<gene>
    <name evidence="2" type="ORF">V4C56_30600</name>
</gene>
<proteinExistence type="predicted"/>
<reference evidence="2 3" key="1">
    <citation type="submission" date="2024-01" db="EMBL/GenBank/DDBJ databases">
        <title>The diversity of rhizobia nodulating Mimosa spp. in eleven states of Brazil covering several biomes is determined by host plant, location, and edaphic factors.</title>
        <authorList>
            <person name="Rouws L."/>
            <person name="Barauna A."/>
            <person name="Beukes C."/>
            <person name="De Faria S.M."/>
            <person name="Gross E."/>
            <person name="Dos Reis Junior F.B."/>
            <person name="Simon M."/>
            <person name="Maluk M."/>
            <person name="Odee D.W."/>
            <person name="Kenicer G."/>
            <person name="Young J.P.W."/>
            <person name="Reis V.M."/>
            <person name="Zilli J."/>
            <person name="James E.K."/>
        </authorList>
    </citation>
    <scope>NUCLEOTIDE SEQUENCE [LARGE SCALE GENOMIC DNA]</scope>
    <source>
        <strain evidence="2 3">JPY530</strain>
    </source>
</reference>
<dbReference type="Proteomes" id="UP001481677">
    <property type="component" value="Unassembled WGS sequence"/>
</dbReference>
<dbReference type="RefSeq" id="WP_167528628.1">
    <property type="nucleotide sequence ID" value="NZ_JAZHFZ010000029.1"/>
</dbReference>
<feature type="compositionally biased region" description="Basic and acidic residues" evidence="1">
    <location>
        <begin position="1"/>
        <end position="11"/>
    </location>
</feature>
<feature type="region of interest" description="Disordered" evidence="1">
    <location>
        <begin position="1"/>
        <end position="30"/>
    </location>
</feature>
<accession>A0ABU9RA81</accession>
<feature type="region of interest" description="Disordered" evidence="1">
    <location>
        <begin position="42"/>
        <end position="61"/>
    </location>
</feature>